<feature type="signal peptide" evidence="2">
    <location>
        <begin position="1"/>
        <end position="23"/>
    </location>
</feature>
<evidence type="ECO:0000256" key="2">
    <source>
        <dbReference type="SAM" id="SignalP"/>
    </source>
</evidence>
<keyword evidence="1" id="KW-0175">Coiled coil</keyword>
<organism evidence="3 4">
    <name type="scientific">Natranaerobius trueperi</name>
    <dbReference type="NCBI Taxonomy" id="759412"/>
    <lineage>
        <taxon>Bacteria</taxon>
        <taxon>Bacillati</taxon>
        <taxon>Bacillota</taxon>
        <taxon>Clostridia</taxon>
        <taxon>Natranaerobiales</taxon>
        <taxon>Natranaerobiaceae</taxon>
        <taxon>Natranaerobius</taxon>
    </lineage>
</organism>
<feature type="chain" id="PRO_5039038174" description="Peptidylprolyl isomerase" evidence="2">
    <location>
        <begin position="24"/>
        <end position="225"/>
    </location>
</feature>
<dbReference type="OrthoDB" id="4775280at2"/>
<dbReference type="InterPro" id="IPR027304">
    <property type="entry name" value="Trigger_fact/SurA_dom_sf"/>
</dbReference>
<protein>
    <recommendedName>
        <fullName evidence="5">Peptidylprolyl isomerase</fullName>
    </recommendedName>
</protein>
<dbReference type="PANTHER" id="PTHR47245">
    <property type="entry name" value="PEPTIDYLPROLYL ISOMERASE"/>
    <property type="match status" value="1"/>
</dbReference>
<dbReference type="Proteomes" id="UP000214588">
    <property type="component" value="Unassembled WGS sequence"/>
</dbReference>
<accession>A0A226BZN3</accession>
<dbReference type="SUPFAM" id="SSF109998">
    <property type="entry name" value="Triger factor/SurA peptide-binding domain-like"/>
    <property type="match status" value="1"/>
</dbReference>
<proteinExistence type="predicted"/>
<dbReference type="PANTHER" id="PTHR47245:SF2">
    <property type="entry name" value="PEPTIDYL-PROLYL CIS-TRANS ISOMERASE HP_0175-RELATED"/>
    <property type="match status" value="1"/>
</dbReference>
<evidence type="ECO:0000313" key="3">
    <source>
        <dbReference type="EMBL" id="OWZ83557.1"/>
    </source>
</evidence>
<evidence type="ECO:0000256" key="1">
    <source>
        <dbReference type="SAM" id="Coils"/>
    </source>
</evidence>
<sequence>MLFKKISLLALAILMVVSLVGCGEEDEEVVATVNGEELLRKDFEGVLNHTKEMYEMYGMEIDEDDDEMMEMIEEQAINELITETLLLQEAENEGITVDEEVVEQQIEAIEEEFETEEEMEEMLAMANLDADDLENEIRDSIKIEELVDTLVDEDELEVTDEELEEIYEEQMAMQQGQEGIDEEELPELEEMKPQLEEMAKQQKMQKRTGTVIEELREDSDIEILL</sequence>
<dbReference type="PROSITE" id="PS51257">
    <property type="entry name" value="PROKAR_LIPOPROTEIN"/>
    <property type="match status" value="1"/>
</dbReference>
<comment type="caution">
    <text evidence="3">The sequence shown here is derived from an EMBL/GenBank/DDBJ whole genome shotgun (WGS) entry which is preliminary data.</text>
</comment>
<reference evidence="3 4" key="1">
    <citation type="submission" date="2017-06" db="EMBL/GenBank/DDBJ databases">
        <title>Draft Genome Sequence of Natranaerobius trueperi halophilic, alkalithermophilic bacteria from soda lakes.</title>
        <authorList>
            <person name="Zhao B."/>
        </authorList>
    </citation>
    <scope>NUCLEOTIDE SEQUENCE [LARGE SCALE GENOMIC DNA]</scope>
    <source>
        <strain evidence="3 4">DSM 18760</strain>
    </source>
</reference>
<feature type="coiled-coil region" evidence="1">
    <location>
        <begin position="73"/>
        <end position="136"/>
    </location>
</feature>
<dbReference type="InterPro" id="IPR050245">
    <property type="entry name" value="PrsA_foldase"/>
</dbReference>
<name>A0A226BZN3_9FIRM</name>
<dbReference type="EMBL" id="NIQC01000016">
    <property type="protein sequence ID" value="OWZ83557.1"/>
    <property type="molecule type" value="Genomic_DNA"/>
</dbReference>
<gene>
    <name evidence="3" type="ORF">CDO51_08130</name>
</gene>
<dbReference type="Pfam" id="PF13624">
    <property type="entry name" value="SurA_N_3"/>
    <property type="match status" value="1"/>
</dbReference>
<keyword evidence="4" id="KW-1185">Reference proteome</keyword>
<evidence type="ECO:0008006" key="5">
    <source>
        <dbReference type="Google" id="ProtNLM"/>
    </source>
</evidence>
<dbReference type="AlphaFoldDB" id="A0A226BZN3"/>
<evidence type="ECO:0000313" key="4">
    <source>
        <dbReference type="Proteomes" id="UP000214588"/>
    </source>
</evidence>
<dbReference type="Gene3D" id="1.10.4030.10">
    <property type="entry name" value="Porin chaperone SurA, peptide-binding domain"/>
    <property type="match status" value="1"/>
</dbReference>
<keyword evidence="2" id="KW-0732">Signal</keyword>